<dbReference type="AlphaFoldDB" id="A0A0K0F574"/>
<proteinExistence type="predicted"/>
<accession>A0A0K0F574</accession>
<evidence type="ECO:0000313" key="2">
    <source>
        <dbReference type="Proteomes" id="UP000035680"/>
    </source>
</evidence>
<dbReference type="WBParaSite" id="SVE_0396400.1">
    <property type="protein sequence ID" value="SVE_0396400.1"/>
    <property type="gene ID" value="SVE_0396400"/>
</dbReference>
<dbReference type="Proteomes" id="UP000035680">
    <property type="component" value="Unassembled WGS sequence"/>
</dbReference>
<organism evidence="2 3">
    <name type="scientific">Strongyloides venezuelensis</name>
    <name type="common">Threadworm</name>
    <dbReference type="NCBI Taxonomy" id="75913"/>
    <lineage>
        <taxon>Eukaryota</taxon>
        <taxon>Metazoa</taxon>
        <taxon>Ecdysozoa</taxon>
        <taxon>Nematoda</taxon>
        <taxon>Chromadorea</taxon>
        <taxon>Rhabditida</taxon>
        <taxon>Tylenchina</taxon>
        <taxon>Panagrolaimomorpha</taxon>
        <taxon>Strongyloidoidea</taxon>
        <taxon>Strongyloididae</taxon>
        <taxon>Strongyloides</taxon>
    </lineage>
</organism>
<reference evidence="3" key="2">
    <citation type="submission" date="2015-08" db="UniProtKB">
        <authorList>
            <consortium name="WormBaseParasite"/>
        </authorList>
    </citation>
    <scope>IDENTIFICATION</scope>
</reference>
<evidence type="ECO:0000313" key="3">
    <source>
        <dbReference type="WBParaSite" id="SVE_0396400.1"/>
    </source>
</evidence>
<keyword evidence="2" id="KW-1185">Reference proteome</keyword>
<evidence type="ECO:0000256" key="1">
    <source>
        <dbReference type="SAM" id="MobiDB-lite"/>
    </source>
</evidence>
<feature type="region of interest" description="Disordered" evidence="1">
    <location>
        <begin position="69"/>
        <end position="91"/>
    </location>
</feature>
<name>A0A0K0F574_STRVS</name>
<feature type="compositionally biased region" description="Basic residues" evidence="1">
    <location>
        <begin position="69"/>
        <end position="80"/>
    </location>
</feature>
<sequence>MSSYINSCEERYCGESYDDYSNSDTEKTKNSKLCAKENKVRNRGGKRNFSESEIDKFNNGKIRRKIRQGRYERRGKKMKKNPLEKDSTTVTSKLKEDTYSSDGAISSEMKEENTDNECIDTETIIVDRRKIIKQAYRIKEFENSAIVSLKQVKPIENTCMVWREGITFEFIEDIPNIECIKTTIENAYGITIAIPCKINNKKMKDDEVIKILKEADNAVKLRLQITKKYSRNLEGIIEKIMNQRDWPVRNIIAHTTWAPVLLRYPILRETTFSFVEFHKTQIVIPSSGSVAK</sequence>
<feature type="compositionally biased region" description="Basic and acidic residues" evidence="1">
    <location>
        <begin position="81"/>
        <end position="91"/>
    </location>
</feature>
<reference evidence="2" key="1">
    <citation type="submission" date="2014-07" db="EMBL/GenBank/DDBJ databases">
        <authorList>
            <person name="Martin A.A"/>
            <person name="De Silva N."/>
        </authorList>
    </citation>
    <scope>NUCLEOTIDE SEQUENCE</scope>
</reference>
<protein>
    <submittedName>
        <fullName evidence="3">Alba domain-containing protein</fullName>
    </submittedName>
</protein>